<dbReference type="Proteomes" id="UP000256321">
    <property type="component" value="Unassembled WGS sequence"/>
</dbReference>
<sequence length="62" mass="7520">MLRVTGETFFDYRNGWKIKDSYYYITYGIKRWRHDSASFLSVRDREAEGPQKEGKRNNQIIQ</sequence>
<proteinExistence type="predicted"/>
<feature type="compositionally biased region" description="Basic and acidic residues" evidence="1">
    <location>
        <begin position="43"/>
        <end position="56"/>
    </location>
</feature>
<dbReference type="EMBL" id="QREV01000099">
    <property type="protein sequence ID" value="RDU47347.1"/>
    <property type="molecule type" value="Genomic_DNA"/>
</dbReference>
<evidence type="ECO:0000313" key="3">
    <source>
        <dbReference type="Proteomes" id="UP000256321"/>
    </source>
</evidence>
<evidence type="ECO:0000256" key="1">
    <source>
        <dbReference type="SAM" id="MobiDB-lite"/>
    </source>
</evidence>
<evidence type="ECO:0000313" key="2">
    <source>
        <dbReference type="EMBL" id="RDU47347.1"/>
    </source>
</evidence>
<gene>
    <name evidence="2" type="ORF">DWU89_20095</name>
</gene>
<name>A0A3D8H9Y4_9BACT</name>
<accession>A0A3D8H9Y4</accession>
<comment type="caution">
    <text evidence="2">The sequence shown here is derived from an EMBL/GenBank/DDBJ whole genome shotgun (WGS) entry which is preliminary data.</text>
</comment>
<dbReference type="AlphaFoldDB" id="A0A3D8H9Y4"/>
<organism evidence="2 3">
    <name type="scientific">Parabacteroides acidifaciens</name>
    <dbReference type="NCBI Taxonomy" id="2290935"/>
    <lineage>
        <taxon>Bacteria</taxon>
        <taxon>Pseudomonadati</taxon>
        <taxon>Bacteroidota</taxon>
        <taxon>Bacteroidia</taxon>
        <taxon>Bacteroidales</taxon>
        <taxon>Tannerellaceae</taxon>
        <taxon>Parabacteroides</taxon>
    </lineage>
</organism>
<protein>
    <submittedName>
        <fullName evidence="2">Uncharacterized protein</fullName>
    </submittedName>
</protein>
<feature type="region of interest" description="Disordered" evidence="1">
    <location>
        <begin position="43"/>
        <end position="62"/>
    </location>
</feature>
<reference evidence="2 3" key="1">
    <citation type="submission" date="2018-07" db="EMBL/GenBank/DDBJ databases">
        <title>Parabacteroides acidifaciens nov. sp., isolated from human feces.</title>
        <authorList>
            <person name="Wang Y.J."/>
        </authorList>
    </citation>
    <scope>NUCLEOTIDE SEQUENCE [LARGE SCALE GENOMIC DNA]</scope>
    <source>
        <strain evidence="2 3">426-9</strain>
    </source>
</reference>